<dbReference type="InParanoid" id="A0A0P0Y528"/>
<reference evidence="1 2" key="3">
    <citation type="journal article" date="2013" name="Rice">
        <title>Improvement of the Oryza sativa Nipponbare reference genome using next generation sequence and optical map data.</title>
        <authorList>
            <person name="Kawahara Y."/>
            <person name="de la Bastide M."/>
            <person name="Hamilton J.P."/>
            <person name="Kanamori H."/>
            <person name="McCombie W.R."/>
            <person name="Ouyang S."/>
            <person name="Schwartz D.C."/>
            <person name="Tanaka T."/>
            <person name="Wu J."/>
            <person name="Zhou S."/>
            <person name="Childs K.L."/>
            <person name="Davidson R.M."/>
            <person name="Lin H."/>
            <person name="Quesada-Ocampo L."/>
            <person name="Vaillancourt B."/>
            <person name="Sakai H."/>
            <person name="Lee S.S."/>
            <person name="Kim J."/>
            <person name="Numa H."/>
            <person name="Itoh T."/>
            <person name="Buell C.R."/>
            <person name="Matsumoto T."/>
        </authorList>
    </citation>
    <scope>NUCLEOTIDE SEQUENCE [LARGE SCALE GENOMIC DNA]</scope>
    <source>
        <strain evidence="2">cv. Nipponbare</strain>
    </source>
</reference>
<dbReference type="PaxDb" id="39947-A0A0P0Y528"/>
<accession>A0A0P0Y528</accession>
<name>A0A0P0Y528_ORYSJ</name>
<evidence type="ECO:0000313" key="1">
    <source>
        <dbReference type="EMBL" id="BAT15151.1"/>
    </source>
</evidence>
<sequence length="75" mass="8455">ALDEVAAVELEDAGHGGLPLLGLLVVRVELLHRERCPVHVPPHHDLPPRRRPLPSLLPRLPKRAVVLAPVRRRRR</sequence>
<feature type="non-terminal residue" evidence="1">
    <location>
        <position position="1"/>
    </location>
</feature>
<dbReference type="Gramene" id="Os11t0662950-00">
    <property type="protein sequence ID" value="Os11t0662950-00"/>
    <property type="gene ID" value="Os11g0662950"/>
</dbReference>
<proteinExistence type="predicted"/>
<protein>
    <submittedName>
        <fullName evidence="1">Os11g0662950 protein</fullName>
    </submittedName>
</protein>
<keyword evidence="2" id="KW-1185">Reference proteome</keyword>
<dbReference type="EMBL" id="AP014967">
    <property type="protein sequence ID" value="BAT15151.1"/>
    <property type="molecule type" value="Genomic_DNA"/>
</dbReference>
<evidence type="ECO:0000313" key="2">
    <source>
        <dbReference type="Proteomes" id="UP000059680"/>
    </source>
</evidence>
<organism evidence="1 2">
    <name type="scientific">Oryza sativa subsp. japonica</name>
    <name type="common">Rice</name>
    <dbReference type="NCBI Taxonomy" id="39947"/>
    <lineage>
        <taxon>Eukaryota</taxon>
        <taxon>Viridiplantae</taxon>
        <taxon>Streptophyta</taxon>
        <taxon>Embryophyta</taxon>
        <taxon>Tracheophyta</taxon>
        <taxon>Spermatophyta</taxon>
        <taxon>Magnoliopsida</taxon>
        <taxon>Liliopsida</taxon>
        <taxon>Poales</taxon>
        <taxon>Poaceae</taxon>
        <taxon>BOP clade</taxon>
        <taxon>Oryzoideae</taxon>
        <taxon>Oryzeae</taxon>
        <taxon>Oryzinae</taxon>
        <taxon>Oryza</taxon>
        <taxon>Oryza sativa</taxon>
    </lineage>
</organism>
<gene>
    <name evidence="1" type="ordered locus">Os11g0662950</name>
    <name evidence="1" type="ORF">OSNPB_110662950</name>
</gene>
<dbReference type="AlphaFoldDB" id="A0A0P0Y528"/>
<dbReference type="Proteomes" id="UP000059680">
    <property type="component" value="Chromosome 11"/>
</dbReference>
<feature type="non-terminal residue" evidence="1">
    <location>
        <position position="75"/>
    </location>
</feature>
<reference evidence="1 2" key="2">
    <citation type="journal article" date="2013" name="Plant Cell Physiol.">
        <title>Rice Annotation Project Database (RAP-DB): an integrative and interactive database for rice genomics.</title>
        <authorList>
            <person name="Sakai H."/>
            <person name="Lee S.S."/>
            <person name="Tanaka T."/>
            <person name="Numa H."/>
            <person name="Kim J."/>
            <person name="Kawahara Y."/>
            <person name="Wakimoto H."/>
            <person name="Yang C.C."/>
            <person name="Iwamoto M."/>
            <person name="Abe T."/>
            <person name="Yamada Y."/>
            <person name="Muto A."/>
            <person name="Inokuchi H."/>
            <person name="Ikemura T."/>
            <person name="Matsumoto T."/>
            <person name="Sasaki T."/>
            <person name="Itoh T."/>
        </authorList>
    </citation>
    <scope>NUCLEOTIDE SEQUENCE [LARGE SCALE GENOMIC DNA]</scope>
    <source>
        <strain evidence="2">cv. Nipponbare</strain>
    </source>
</reference>
<reference evidence="2" key="1">
    <citation type="journal article" date="2005" name="Nature">
        <title>The map-based sequence of the rice genome.</title>
        <authorList>
            <consortium name="International rice genome sequencing project (IRGSP)"/>
            <person name="Matsumoto T."/>
            <person name="Wu J."/>
            <person name="Kanamori H."/>
            <person name="Katayose Y."/>
            <person name="Fujisawa M."/>
            <person name="Namiki N."/>
            <person name="Mizuno H."/>
            <person name="Yamamoto K."/>
            <person name="Antonio B.A."/>
            <person name="Baba T."/>
            <person name="Sakata K."/>
            <person name="Nagamura Y."/>
            <person name="Aoki H."/>
            <person name="Arikawa K."/>
            <person name="Arita K."/>
            <person name="Bito T."/>
            <person name="Chiden Y."/>
            <person name="Fujitsuka N."/>
            <person name="Fukunaka R."/>
            <person name="Hamada M."/>
            <person name="Harada C."/>
            <person name="Hayashi A."/>
            <person name="Hijishita S."/>
            <person name="Honda M."/>
            <person name="Hosokawa S."/>
            <person name="Ichikawa Y."/>
            <person name="Idonuma A."/>
            <person name="Iijima M."/>
            <person name="Ikeda M."/>
            <person name="Ikeno M."/>
            <person name="Ito K."/>
            <person name="Ito S."/>
            <person name="Ito T."/>
            <person name="Ito Y."/>
            <person name="Ito Y."/>
            <person name="Iwabuchi A."/>
            <person name="Kamiya K."/>
            <person name="Karasawa W."/>
            <person name="Kurita K."/>
            <person name="Katagiri S."/>
            <person name="Kikuta A."/>
            <person name="Kobayashi H."/>
            <person name="Kobayashi N."/>
            <person name="Machita K."/>
            <person name="Maehara T."/>
            <person name="Masukawa M."/>
            <person name="Mizubayashi T."/>
            <person name="Mukai Y."/>
            <person name="Nagasaki H."/>
            <person name="Nagata Y."/>
            <person name="Naito S."/>
            <person name="Nakashima M."/>
            <person name="Nakama Y."/>
            <person name="Nakamichi Y."/>
            <person name="Nakamura M."/>
            <person name="Meguro A."/>
            <person name="Negishi M."/>
            <person name="Ohta I."/>
            <person name="Ohta T."/>
            <person name="Okamoto M."/>
            <person name="Ono N."/>
            <person name="Saji S."/>
            <person name="Sakaguchi M."/>
            <person name="Sakai K."/>
            <person name="Shibata M."/>
            <person name="Shimokawa T."/>
            <person name="Song J."/>
            <person name="Takazaki Y."/>
            <person name="Terasawa K."/>
            <person name="Tsugane M."/>
            <person name="Tsuji K."/>
            <person name="Ueda S."/>
            <person name="Waki K."/>
            <person name="Yamagata H."/>
            <person name="Yamamoto M."/>
            <person name="Yamamoto S."/>
            <person name="Yamane H."/>
            <person name="Yoshiki S."/>
            <person name="Yoshihara R."/>
            <person name="Yukawa K."/>
            <person name="Zhong H."/>
            <person name="Yano M."/>
            <person name="Yuan Q."/>
            <person name="Ouyang S."/>
            <person name="Liu J."/>
            <person name="Jones K.M."/>
            <person name="Gansberger K."/>
            <person name="Moffat K."/>
            <person name="Hill J."/>
            <person name="Bera J."/>
            <person name="Fadrosh D."/>
            <person name="Jin S."/>
            <person name="Johri S."/>
            <person name="Kim M."/>
            <person name="Overton L."/>
            <person name="Reardon M."/>
            <person name="Tsitrin T."/>
            <person name="Vuong H."/>
            <person name="Weaver B."/>
            <person name="Ciecko A."/>
            <person name="Tallon L."/>
            <person name="Jackson J."/>
            <person name="Pai G."/>
            <person name="Aken S.V."/>
            <person name="Utterback T."/>
            <person name="Reidmuller S."/>
            <person name="Feldblyum T."/>
            <person name="Hsiao J."/>
            <person name="Zismann V."/>
            <person name="Iobst S."/>
            <person name="de Vazeille A.R."/>
            <person name="Buell C.R."/>
            <person name="Ying K."/>
            <person name="Li Y."/>
            <person name="Lu T."/>
            <person name="Huang Y."/>
            <person name="Zhao Q."/>
            <person name="Feng Q."/>
            <person name="Zhang L."/>
            <person name="Zhu J."/>
            <person name="Weng Q."/>
            <person name="Mu J."/>
            <person name="Lu Y."/>
            <person name="Fan D."/>
            <person name="Liu Y."/>
            <person name="Guan J."/>
            <person name="Zhang Y."/>
            <person name="Yu S."/>
            <person name="Liu X."/>
            <person name="Zhang Y."/>
            <person name="Hong G."/>
            <person name="Han B."/>
            <person name="Choisne N."/>
            <person name="Demange N."/>
            <person name="Orjeda G."/>
            <person name="Samain S."/>
            <person name="Cattolico L."/>
            <person name="Pelletier E."/>
            <person name="Couloux A."/>
            <person name="Segurens B."/>
            <person name="Wincker P."/>
            <person name="D'Hont A."/>
            <person name="Scarpelli C."/>
            <person name="Weissenbach J."/>
            <person name="Salanoubat M."/>
            <person name="Quetier F."/>
            <person name="Yu Y."/>
            <person name="Kim H.R."/>
            <person name="Rambo T."/>
            <person name="Currie J."/>
            <person name="Collura K."/>
            <person name="Luo M."/>
            <person name="Yang T."/>
            <person name="Ammiraju J.S.S."/>
            <person name="Engler F."/>
            <person name="Soderlund C."/>
            <person name="Wing R.A."/>
            <person name="Palmer L.E."/>
            <person name="de la Bastide M."/>
            <person name="Spiegel L."/>
            <person name="Nascimento L."/>
            <person name="Zutavern T."/>
            <person name="O'Shaughnessy A."/>
            <person name="Dike S."/>
            <person name="Dedhia N."/>
            <person name="Preston R."/>
            <person name="Balija V."/>
            <person name="McCombie W.R."/>
            <person name="Chow T."/>
            <person name="Chen H."/>
            <person name="Chung M."/>
            <person name="Chen C."/>
            <person name="Shaw J."/>
            <person name="Wu H."/>
            <person name="Hsiao K."/>
            <person name="Chao Y."/>
            <person name="Chu M."/>
            <person name="Cheng C."/>
            <person name="Hour A."/>
            <person name="Lee P."/>
            <person name="Lin S."/>
            <person name="Lin Y."/>
            <person name="Liou J."/>
            <person name="Liu S."/>
            <person name="Hsing Y."/>
            <person name="Raghuvanshi S."/>
            <person name="Mohanty A."/>
            <person name="Bharti A.K."/>
            <person name="Gaur A."/>
            <person name="Gupta V."/>
            <person name="Kumar D."/>
            <person name="Ravi V."/>
            <person name="Vij S."/>
            <person name="Kapur A."/>
            <person name="Khurana P."/>
            <person name="Khurana P."/>
            <person name="Khurana J.P."/>
            <person name="Tyagi A.K."/>
            <person name="Gaikwad K."/>
            <person name="Singh A."/>
            <person name="Dalal V."/>
            <person name="Srivastava S."/>
            <person name="Dixit A."/>
            <person name="Pal A.K."/>
            <person name="Ghazi I.A."/>
            <person name="Yadav M."/>
            <person name="Pandit A."/>
            <person name="Bhargava A."/>
            <person name="Sureshbabu K."/>
            <person name="Batra K."/>
            <person name="Sharma T.R."/>
            <person name="Mohapatra T."/>
            <person name="Singh N.K."/>
            <person name="Messing J."/>
            <person name="Nelson A.B."/>
            <person name="Fuks G."/>
            <person name="Kavchok S."/>
            <person name="Keizer G."/>
            <person name="Linton E."/>
            <person name="Llaca V."/>
            <person name="Song R."/>
            <person name="Tanyolac B."/>
            <person name="Young S."/>
            <person name="Ho-Il K."/>
            <person name="Hahn J.H."/>
            <person name="Sangsakoo G."/>
            <person name="Vanavichit A."/>
            <person name="de Mattos Luiz.A.T."/>
            <person name="Zimmer P.D."/>
            <person name="Malone G."/>
            <person name="Dellagostin O."/>
            <person name="de Oliveira A.C."/>
            <person name="Bevan M."/>
            <person name="Bancroft I."/>
            <person name="Minx P."/>
            <person name="Cordum H."/>
            <person name="Wilson R."/>
            <person name="Cheng Z."/>
            <person name="Jin W."/>
            <person name="Jiang J."/>
            <person name="Leong S.A."/>
            <person name="Iwama H."/>
            <person name="Gojobori T."/>
            <person name="Itoh T."/>
            <person name="Niimura Y."/>
            <person name="Fujii Y."/>
            <person name="Habara T."/>
            <person name="Sakai H."/>
            <person name="Sato Y."/>
            <person name="Wilson G."/>
            <person name="Kumar K."/>
            <person name="McCouch S."/>
            <person name="Juretic N."/>
            <person name="Hoen D."/>
            <person name="Wright S."/>
            <person name="Bruskiewich R."/>
            <person name="Bureau T."/>
            <person name="Miyao A."/>
            <person name="Hirochika H."/>
            <person name="Nishikawa T."/>
            <person name="Kadowaki K."/>
            <person name="Sugiura M."/>
            <person name="Burr B."/>
            <person name="Sasaki T."/>
        </authorList>
    </citation>
    <scope>NUCLEOTIDE SEQUENCE [LARGE SCALE GENOMIC DNA]</scope>
    <source>
        <strain evidence="2">cv. Nipponbare</strain>
    </source>
</reference>